<evidence type="ECO:0000256" key="3">
    <source>
        <dbReference type="ARBA" id="ARBA00023212"/>
    </source>
</evidence>
<evidence type="ECO:0000256" key="2">
    <source>
        <dbReference type="ARBA" id="ARBA00022490"/>
    </source>
</evidence>
<dbReference type="OrthoDB" id="76453at2759"/>
<comment type="subcellular location">
    <subcellularLocation>
        <location evidence="1">Cytoplasm</location>
        <location evidence="1">Cytoskeleton</location>
        <location evidence="1">Microtubule organizing center</location>
    </subcellularLocation>
</comment>
<dbReference type="InterPro" id="IPR051756">
    <property type="entry name" value="Centrosomal_MT-associated"/>
</dbReference>
<sequence>MPDQFDENFVGVDDNIKNMARVGMALDRELNGNTYSYDLKENRNPSYAQNKDSFEPFFKETPKSKSINKHFQDFTMNGSLSTQPSVEKPRGRNMNSFEENSFNRLRNSSNLFHIGSPALSDPGSLNRATEDTSSYRNKFLSAFQRKRDPSKGEEVMLDESPSLLRKGLDQTPLTKRQNRNLLFDSPSERLPKKPETPWRKPGLRFQPTPQPSKQALKETPSSLKTAAKLMEQLDLDSNDVPFDSQNQTSYRLPNMTNLSQLVQDPATENTTRASQSGRLPNLDTVPIAETDEKLFYAHKALERKLEAMKQEHSDYEEEILHLRERIDHLTDAYNREKKRARSLEDRMSRELMMKYDNKESESVDPSITSRLLATTKEKEALIEQVKSLQEQYDHIQQVYKNVLLDRESYIMRLSTKVSENHELNNENQKLKERLLVLEGKENNTDELRDIKERNLPDWENNQIFRSETSGGRNLNEPKEVDSGLKNKESILPSHKQHSPPENQNLVKELTKEIEKRKALELKLLSLQNNGKQKNHRSKRVHVSPTTNKKKWKKGEESDFALDGESEWSDESDFLDTEDEEVEEEARPSIRRKEPVNQKRKHLDDYSGLVEDSYLGEEGLDWSPMLQPALNNTKERAHSPELPKHILDQVDHIINCNAVHKPEQCTVCHGRQQEGPAVSDLWGKNEEPLHPDVTMRPSQPPQKALKDVMEQLTKELMGLKKQYETFSKRYNSLTPEYHRRRRQTLKVKLIKILELMEKKSDQIYALHDIHIAETFCEE</sequence>
<dbReference type="HOGENOM" id="CLU_334364_0_0_1"/>
<feature type="coiled-coil region" evidence="4">
    <location>
        <begin position="701"/>
        <end position="728"/>
    </location>
</feature>
<feature type="domain" description="PPC89 centrosome localisation" evidence="7">
    <location>
        <begin position="376"/>
        <end position="433"/>
    </location>
</feature>
<dbReference type="AlphaFoldDB" id="S9VUR9"/>
<dbReference type="InterPro" id="IPR024957">
    <property type="entry name" value="Cep57_MT-bd_dom"/>
</dbReference>
<dbReference type="GO" id="GO:0008017">
    <property type="term" value="F:microtubule binding"/>
    <property type="evidence" value="ECO:0007669"/>
    <property type="project" value="InterPro"/>
</dbReference>
<dbReference type="Pfam" id="PF06657">
    <property type="entry name" value="Cep57_MT_bd"/>
    <property type="match status" value="1"/>
</dbReference>
<reference evidence="8 9" key="1">
    <citation type="journal article" date="2011" name="Science">
        <title>Comparative functional genomics of the fission yeasts.</title>
        <authorList>
            <person name="Rhind N."/>
            <person name="Chen Z."/>
            <person name="Yassour M."/>
            <person name="Thompson D.A."/>
            <person name="Haas B.J."/>
            <person name="Habib N."/>
            <person name="Wapinski I."/>
            <person name="Roy S."/>
            <person name="Lin M.F."/>
            <person name="Heiman D.I."/>
            <person name="Young S.K."/>
            <person name="Furuya K."/>
            <person name="Guo Y."/>
            <person name="Pidoux A."/>
            <person name="Chen H.M."/>
            <person name="Robbertse B."/>
            <person name="Goldberg J.M."/>
            <person name="Aoki K."/>
            <person name="Bayne E.H."/>
            <person name="Berlin A.M."/>
            <person name="Desjardins C.A."/>
            <person name="Dobbs E."/>
            <person name="Dukaj L."/>
            <person name="Fan L."/>
            <person name="FitzGerald M.G."/>
            <person name="French C."/>
            <person name="Gujja S."/>
            <person name="Hansen K."/>
            <person name="Keifenheim D."/>
            <person name="Levin J.Z."/>
            <person name="Mosher R.A."/>
            <person name="Mueller C.A."/>
            <person name="Pfiffner J."/>
            <person name="Priest M."/>
            <person name="Russ C."/>
            <person name="Smialowska A."/>
            <person name="Swoboda P."/>
            <person name="Sykes S.M."/>
            <person name="Vaughn M."/>
            <person name="Vengrova S."/>
            <person name="Yoder R."/>
            <person name="Zeng Q."/>
            <person name="Allshire R."/>
            <person name="Baulcombe D."/>
            <person name="Birren B.W."/>
            <person name="Brown W."/>
            <person name="Ekwall K."/>
            <person name="Kellis M."/>
            <person name="Leatherwood J."/>
            <person name="Levin H."/>
            <person name="Margalit H."/>
            <person name="Martienssen R."/>
            <person name="Nieduszynski C.A."/>
            <person name="Spatafora J.W."/>
            <person name="Friedman N."/>
            <person name="Dalgaard J.Z."/>
            <person name="Baumann P."/>
            <person name="Niki H."/>
            <person name="Regev A."/>
            <person name="Nusbaum C."/>
        </authorList>
    </citation>
    <scope>NUCLEOTIDE SEQUENCE [LARGE SCALE GENOMIC DNA]</scope>
    <source>
        <strain evidence="9">OY26 / ATCC MYA-4695 / CBS 11777 / NBRC 106824 / NRRL Y48691</strain>
    </source>
</reference>
<feature type="compositionally biased region" description="Acidic residues" evidence="5">
    <location>
        <begin position="557"/>
        <end position="583"/>
    </location>
</feature>
<dbReference type="GeneID" id="25037036"/>
<keyword evidence="3" id="KW-0206">Cytoskeleton</keyword>
<feature type="coiled-coil region" evidence="4">
    <location>
        <begin position="298"/>
        <end position="346"/>
    </location>
</feature>
<dbReference type="Pfam" id="PF14197">
    <property type="entry name" value="Cep57_CLD_2"/>
    <property type="match status" value="1"/>
</dbReference>
<dbReference type="Proteomes" id="UP000015464">
    <property type="component" value="Unassembled WGS sequence"/>
</dbReference>
<keyword evidence="4" id="KW-0175">Coiled coil</keyword>
<evidence type="ECO:0000256" key="5">
    <source>
        <dbReference type="SAM" id="MobiDB-lite"/>
    </source>
</evidence>
<feature type="region of interest" description="Disordered" evidence="5">
    <location>
        <begin position="525"/>
        <end position="596"/>
    </location>
</feature>
<dbReference type="InterPro" id="IPR025925">
    <property type="entry name" value="PPC89_CLD"/>
</dbReference>
<dbReference type="OMA" id="INCNAVH"/>
<feature type="region of interest" description="Disordered" evidence="5">
    <location>
        <begin position="144"/>
        <end position="221"/>
    </location>
</feature>
<organism evidence="8 9">
    <name type="scientific">Schizosaccharomyces cryophilus (strain OY26 / ATCC MYA-4695 / CBS 11777 / NBRC 106824 / NRRL Y48691)</name>
    <name type="common">Fission yeast</name>
    <dbReference type="NCBI Taxonomy" id="653667"/>
    <lineage>
        <taxon>Eukaryota</taxon>
        <taxon>Fungi</taxon>
        <taxon>Dikarya</taxon>
        <taxon>Ascomycota</taxon>
        <taxon>Taphrinomycotina</taxon>
        <taxon>Schizosaccharomycetes</taxon>
        <taxon>Schizosaccharomycetales</taxon>
        <taxon>Schizosaccharomycetaceae</taxon>
        <taxon>Schizosaccharomyces</taxon>
    </lineage>
</organism>
<dbReference type="PANTHER" id="PTHR19336">
    <property type="entry name" value="UNCHARACTERIZED DUF1167"/>
    <property type="match status" value="1"/>
</dbReference>
<evidence type="ECO:0000313" key="9">
    <source>
        <dbReference type="Proteomes" id="UP000015464"/>
    </source>
</evidence>
<evidence type="ECO:0000259" key="6">
    <source>
        <dbReference type="Pfam" id="PF06657"/>
    </source>
</evidence>
<evidence type="ECO:0000256" key="1">
    <source>
        <dbReference type="ARBA" id="ARBA00004267"/>
    </source>
</evidence>
<gene>
    <name evidence="8" type="ORF">SPOG_02714</name>
</gene>
<dbReference type="GO" id="GO:0061493">
    <property type="term" value="C:central plaque of mitotic spindle pole body"/>
    <property type="evidence" value="ECO:0007669"/>
    <property type="project" value="EnsemblFungi"/>
</dbReference>
<evidence type="ECO:0000256" key="4">
    <source>
        <dbReference type="SAM" id="Coils"/>
    </source>
</evidence>
<name>S9VUR9_SCHCR</name>
<feature type="domain" description="Cep57 centrosome microtubule-binding" evidence="6">
    <location>
        <begin position="693"/>
        <end position="767"/>
    </location>
</feature>
<proteinExistence type="predicted"/>
<evidence type="ECO:0000313" key="8">
    <source>
        <dbReference type="EMBL" id="EPY51543.1"/>
    </source>
</evidence>
<feature type="coiled-coil region" evidence="4">
    <location>
        <begin position="371"/>
        <end position="440"/>
    </location>
</feature>
<feature type="compositionally biased region" description="Basic and acidic residues" evidence="5">
    <location>
        <begin position="145"/>
        <end position="154"/>
    </location>
</feature>
<dbReference type="STRING" id="653667.S9VUR9"/>
<feature type="compositionally biased region" description="Basic residues" evidence="5">
    <location>
        <begin position="532"/>
        <end position="552"/>
    </location>
</feature>
<feature type="compositionally biased region" description="Basic and acidic residues" evidence="5">
    <location>
        <begin position="584"/>
        <end position="596"/>
    </location>
</feature>
<dbReference type="PANTHER" id="PTHR19336:SF9">
    <property type="entry name" value="SPINDLE POLE BODY PROTEIN PPC89"/>
    <property type="match status" value="1"/>
</dbReference>
<dbReference type="RefSeq" id="XP_013024109.1">
    <property type="nucleotide sequence ID" value="XM_013168655.1"/>
</dbReference>
<protein>
    <submittedName>
        <fullName evidence="8">Spindle pole body protein Ppc89</fullName>
    </submittedName>
</protein>
<keyword evidence="2" id="KW-0963">Cytoplasm</keyword>
<dbReference type="eggNOG" id="ENOG502S7ZB">
    <property type="taxonomic scope" value="Eukaryota"/>
</dbReference>
<dbReference type="EMBL" id="KE546991">
    <property type="protein sequence ID" value="EPY51543.1"/>
    <property type="molecule type" value="Genomic_DNA"/>
</dbReference>
<evidence type="ECO:0000259" key="7">
    <source>
        <dbReference type="Pfam" id="PF14197"/>
    </source>
</evidence>
<feature type="compositionally biased region" description="Basic and acidic residues" evidence="5">
    <location>
        <begin position="186"/>
        <end position="198"/>
    </location>
</feature>
<keyword evidence="9" id="KW-1185">Reference proteome</keyword>
<accession>S9VUR9</accession>